<dbReference type="Gene3D" id="2.120.10.30">
    <property type="entry name" value="TolB, C-terminal domain"/>
    <property type="match status" value="1"/>
</dbReference>
<dbReference type="InterPro" id="IPR011042">
    <property type="entry name" value="6-blade_b-propeller_TolB-like"/>
</dbReference>
<evidence type="ECO:0000313" key="2">
    <source>
        <dbReference type="Proteomes" id="UP000516052"/>
    </source>
</evidence>
<dbReference type="SUPFAM" id="SSF82171">
    <property type="entry name" value="DPP6 N-terminal domain-like"/>
    <property type="match status" value="1"/>
</dbReference>
<proteinExistence type="predicted"/>
<protein>
    <submittedName>
        <fullName evidence="1">PD40 domain-containing protein</fullName>
    </submittedName>
</protein>
<reference evidence="1 2" key="1">
    <citation type="submission" date="2020-08" db="EMBL/GenBank/DDBJ databases">
        <title>A novel species.</title>
        <authorList>
            <person name="Gao J."/>
        </authorList>
    </citation>
    <scope>NUCLEOTIDE SEQUENCE [LARGE SCALE GENOMIC DNA]</scope>
    <source>
        <strain evidence="1 2">CRXT-G-22</strain>
    </source>
</reference>
<keyword evidence="2" id="KW-1185">Reference proteome</keyword>
<dbReference type="Pfam" id="PF07676">
    <property type="entry name" value="PD40"/>
    <property type="match status" value="1"/>
</dbReference>
<dbReference type="KEGG" id="sroi:IAG44_41335"/>
<dbReference type="Gene3D" id="2.130.10.10">
    <property type="entry name" value="YVTN repeat-like/Quinoprotein amine dehydrogenase"/>
    <property type="match status" value="1"/>
</dbReference>
<dbReference type="InterPro" id="IPR011659">
    <property type="entry name" value="WD40"/>
</dbReference>
<name>A0A7H0IR05_9ACTN</name>
<dbReference type="InterPro" id="IPR015943">
    <property type="entry name" value="WD40/YVTN_repeat-like_dom_sf"/>
</dbReference>
<organism evidence="1 2">
    <name type="scientific">Streptomyces roseirectus</name>
    <dbReference type="NCBI Taxonomy" id="2768066"/>
    <lineage>
        <taxon>Bacteria</taxon>
        <taxon>Bacillati</taxon>
        <taxon>Actinomycetota</taxon>
        <taxon>Actinomycetes</taxon>
        <taxon>Kitasatosporales</taxon>
        <taxon>Streptomycetaceae</taxon>
        <taxon>Streptomyces</taxon>
    </lineage>
</organism>
<gene>
    <name evidence="1" type="ORF">IAG44_41335</name>
</gene>
<dbReference type="Proteomes" id="UP000516052">
    <property type="component" value="Chromosome"/>
</dbReference>
<accession>A0A7H0IR05</accession>
<sequence length="369" mass="38529">MAIRWGAGGETSVGGTMSRRVRAVLSATAVACAITAALPGAASADPASTLAAGVERISVAADGTQGDGDSTGASITPDGRSVVFASSATNLTPEGTTDGDRVYVRDRRTALTKQMGAYVPVQAPVISGNGGYVAYPLQWFNDIRIRQYQVATGATASVDCSAHSCGQPSLNGDGRYVAHVIRFKPPLTGQRVELQGWSDRFTVADLPHTAPSRPSVSGDARTVAYQDGQNQDVYVWNRTTGTTTGPLEGAAVAATLVQLSDDGTKVVYLSGPDTYVHDIPTATSRQVPNVRGLAIDPTGRYLLHTPDGTSLVLRDLQSATEETVTTHPATAGPDSVTTGGRDVVFHSLSDALVPGDTNGRSDVFIHHFY</sequence>
<dbReference type="AlphaFoldDB" id="A0A7H0IR05"/>
<dbReference type="EMBL" id="CP060828">
    <property type="protein sequence ID" value="QNP75221.1"/>
    <property type="molecule type" value="Genomic_DNA"/>
</dbReference>
<evidence type="ECO:0000313" key="1">
    <source>
        <dbReference type="EMBL" id="QNP75221.1"/>
    </source>
</evidence>